<protein>
    <submittedName>
        <fullName evidence="7">Putative MFS family arabinose efflux permease</fullName>
    </submittedName>
</protein>
<evidence type="ECO:0000256" key="2">
    <source>
        <dbReference type="ARBA" id="ARBA00022692"/>
    </source>
</evidence>
<dbReference type="InterPro" id="IPR011701">
    <property type="entry name" value="MFS"/>
</dbReference>
<feature type="transmembrane region" description="Helical" evidence="5">
    <location>
        <begin position="359"/>
        <end position="379"/>
    </location>
</feature>
<keyword evidence="8" id="KW-1185">Reference proteome</keyword>
<keyword evidence="2 5" id="KW-0812">Transmembrane</keyword>
<evidence type="ECO:0000313" key="8">
    <source>
        <dbReference type="Proteomes" id="UP000295680"/>
    </source>
</evidence>
<dbReference type="PANTHER" id="PTHR42910">
    <property type="entry name" value="TRANSPORTER SCO4007-RELATED"/>
    <property type="match status" value="1"/>
</dbReference>
<feature type="transmembrane region" description="Helical" evidence="5">
    <location>
        <begin position="72"/>
        <end position="89"/>
    </location>
</feature>
<feature type="domain" description="Major facilitator superfamily (MFS) profile" evidence="6">
    <location>
        <begin position="5"/>
        <end position="387"/>
    </location>
</feature>
<keyword evidence="3 5" id="KW-1133">Transmembrane helix</keyword>
<comment type="caution">
    <text evidence="7">The sequence shown here is derived from an EMBL/GenBank/DDBJ whole genome shotgun (WGS) entry which is preliminary data.</text>
</comment>
<feature type="transmembrane region" description="Helical" evidence="5">
    <location>
        <begin position="95"/>
        <end position="116"/>
    </location>
</feature>
<name>A0A4R2JUV1_9PSEU</name>
<feature type="transmembrane region" description="Helical" evidence="5">
    <location>
        <begin position="158"/>
        <end position="178"/>
    </location>
</feature>
<proteinExistence type="predicted"/>
<evidence type="ECO:0000256" key="1">
    <source>
        <dbReference type="ARBA" id="ARBA00004651"/>
    </source>
</evidence>
<dbReference type="AlphaFoldDB" id="A0A4R2JUV1"/>
<evidence type="ECO:0000256" key="4">
    <source>
        <dbReference type="ARBA" id="ARBA00023136"/>
    </source>
</evidence>
<accession>A0A4R2JUV1</accession>
<organism evidence="7 8">
    <name type="scientific">Actinocrispum wychmicini</name>
    <dbReference type="NCBI Taxonomy" id="1213861"/>
    <lineage>
        <taxon>Bacteria</taxon>
        <taxon>Bacillati</taxon>
        <taxon>Actinomycetota</taxon>
        <taxon>Actinomycetes</taxon>
        <taxon>Pseudonocardiales</taxon>
        <taxon>Pseudonocardiaceae</taxon>
        <taxon>Actinocrispum</taxon>
    </lineage>
</organism>
<dbReference type="InterPro" id="IPR020846">
    <property type="entry name" value="MFS_dom"/>
</dbReference>
<feature type="transmembrane region" description="Helical" evidence="5">
    <location>
        <begin position="211"/>
        <end position="230"/>
    </location>
</feature>
<feature type="transmembrane region" description="Helical" evidence="5">
    <location>
        <begin position="128"/>
        <end position="146"/>
    </location>
</feature>
<dbReference type="CDD" id="cd17324">
    <property type="entry name" value="MFS_NepI_like"/>
    <property type="match status" value="1"/>
</dbReference>
<reference evidence="7 8" key="1">
    <citation type="submission" date="2019-03" db="EMBL/GenBank/DDBJ databases">
        <title>Genomic Encyclopedia of Type Strains, Phase IV (KMG-IV): sequencing the most valuable type-strain genomes for metagenomic binning, comparative biology and taxonomic classification.</title>
        <authorList>
            <person name="Goeker M."/>
        </authorList>
    </citation>
    <scope>NUCLEOTIDE SEQUENCE [LARGE SCALE GENOMIC DNA]</scope>
    <source>
        <strain evidence="7 8">DSM 45934</strain>
    </source>
</reference>
<dbReference type="EMBL" id="SLWS01000003">
    <property type="protein sequence ID" value="TCO61056.1"/>
    <property type="molecule type" value="Genomic_DNA"/>
</dbReference>
<dbReference type="SUPFAM" id="SSF103473">
    <property type="entry name" value="MFS general substrate transporter"/>
    <property type="match status" value="1"/>
</dbReference>
<sequence length="387" mass="40678">MSRQVALLFSVACGLAVANVYYFQPLLDVIAADFQMDHATVGVIGTATQVGYGAGLLLLVPLGDLVNRRRLVVGQTLLSVLALIAVTLVPTAPLLLAAMTAVGALAVVTQVLVAYSAHLADPTDRGRMVGVVTSGIIIGILLARTVSGTIADLAGWRSVYAVSAAATLVMAWLLARVLPHEPTPRQRMSYPRLIKSVFRLFAEERVLRTRAVLALLIFTALTTFATPMVLPLSAPPYALSTTEVGLFGLAGVAGALGASRAGRLADRGHAQQVTAVGLTAMLLSWLPIALLPQSLWALAIGLVMFDFGLQSTHVANQSLIFEVRPEARSRLTAGYMVFYSIGSATGAIVSTVVYSQAGWTGVCVLGAAVSLTALVYWAASRLTILAR</sequence>
<comment type="subcellular location">
    <subcellularLocation>
        <location evidence="1">Cell membrane</location>
        <topology evidence="1">Multi-pass membrane protein</topology>
    </subcellularLocation>
</comment>
<feature type="transmembrane region" description="Helical" evidence="5">
    <location>
        <begin position="236"/>
        <end position="258"/>
    </location>
</feature>
<dbReference type="InterPro" id="IPR036259">
    <property type="entry name" value="MFS_trans_sf"/>
</dbReference>
<feature type="transmembrane region" description="Helical" evidence="5">
    <location>
        <begin position="333"/>
        <end position="353"/>
    </location>
</feature>
<gene>
    <name evidence="7" type="ORF">EV192_103639</name>
</gene>
<dbReference type="GO" id="GO:0005886">
    <property type="term" value="C:plasma membrane"/>
    <property type="evidence" value="ECO:0007669"/>
    <property type="project" value="UniProtKB-SubCell"/>
</dbReference>
<dbReference type="PROSITE" id="PS50850">
    <property type="entry name" value="MFS"/>
    <property type="match status" value="1"/>
</dbReference>
<dbReference type="GO" id="GO:0022857">
    <property type="term" value="F:transmembrane transporter activity"/>
    <property type="evidence" value="ECO:0007669"/>
    <property type="project" value="InterPro"/>
</dbReference>
<dbReference type="Proteomes" id="UP000295680">
    <property type="component" value="Unassembled WGS sequence"/>
</dbReference>
<keyword evidence="4 5" id="KW-0472">Membrane</keyword>
<dbReference type="RefSeq" id="WP_207926097.1">
    <property type="nucleotide sequence ID" value="NZ_SLWS01000003.1"/>
</dbReference>
<evidence type="ECO:0000259" key="6">
    <source>
        <dbReference type="PROSITE" id="PS50850"/>
    </source>
</evidence>
<dbReference type="Gene3D" id="1.20.1250.20">
    <property type="entry name" value="MFS general substrate transporter like domains"/>
    <property type="match status" value="1"/>
</dbReference>
<evidence type="ECO:0000256" key="5">
    <source>
        <dbReference type="SAM" id="Phobius"/>
    </source>
</evidence>
<dbReference type="PANTHER" id="PTHR42910:SF1">
    <property type="entry name" value="MAJOR FACILITATOR SUPERFAMILY (MFS) PROFILE DOMAIN-CONTAINING PROTEIN"/>
    <property type="match status" value="1"/>
</dbReference>
<dbReference type="Pfam" id="PF07690">
    <property type="entry name" value="MFS_1"/>
    <property type="match status" value="1"/>
</dbReference>
<feature type="transmembrane region" description="Helical" evidence="5">
    <location>
        <begin position="42"/>
        <end position="60"/>
    </location>
</feature>
<evidence type="ECO:0000256" key="3">
    <source>
        <dbReference type="ARBA" id="ARBA00022989"/>
    </source>
</evidence>
<evidence type="ECO:0000313" key="7">
    <source>
        <dbReference type="EMBL" id="TCO61056.1"/>
    </source>
</evidence>